<dbReference type="GO" id="GO:0044183">
    <property type="term" value="F:protein folding chaperone"/>
    <property type="evidence" value="ECO:0007669"/>
    <property type="project" value="InterPro"/>
</dbReference>
<evidence type="ECO:0000313" key="3">
    <source>
        <dbReference type="EMBL" id="KJF44790.1"/>
    </source>
</evidence>
<reference evidence="3 4" key="1">
    <citation type="submission" date="2014-09" db="EMBL/GenBank/DDBJ databases">
        <title>Draft Genome Sequence of Draconibacterium sp. JN14CK-3.</title>
        <authorList>
            <person name="Dong C."/>
            <person name="Lai Q."/>
            <person name="Shao Z."/>
        </authorList>
    </citation>
    <scope>NUCLEOTIDE SEQUENCE [LARGE SCALE GENOMIC DNA]</scope>
    <source>
        <strain evidence="3 4">JN14CK-3</strain>
    </source>
</reference>
<accession>A0A0D8JCU6</accession>
<dbReference type="GO" id="GO:0005524">
    <property type="term" value="F:ATP binding"/>
    <property type="evidence" value="ECO:0007669"/>
    <property type="project" value="InterPro"/>
</dbReference>
<gene>
    <name evidence="3" type="ORF">LH29_04935</name>
</gene>
<comment type="caution">
    <text evidence="3">The sequence shown here is derived from an EMBL/GenBank/DDBJ whole genome shotgun (WGS) entry which is preliminary data.</text>
</comment>
<dbReference type="GO" id="GO:0051082">
    <property type="term" value="F:unfolded protein binding"/>
    <property type="evidence" value="ECO:0007669"/>
    <property type="project" value="TreeGrafter"/>
</dbReference>
<keyword evidence="2" id="KW-0143">Chaperone</keyword>
<proteinExistence type="inferred from homology"/>
<dbReference type="EMBL" id="JRHC01000001">
    <property type="protein sequence ID" value="KJF44790.1"/>
    <property type="molecule type" value="Genomic_DNA"/>
</dbReference>
<dbReference type="PANTHER" id="PTHR10772:SF58">
    <property type="entry name" value="CO-CHAPERONIN GROES"/>
    <property type="match status" value="1"/>
</dbReference>
<dbReference type="CDD" id="cd00320">
    <property type="entry name" value="cpn10"/>
    <property type="match status" value="1"/>
</dbReference>
<comment type="similarity">
    <text evidence="1">Belongs to the GroES chaperonin family.</text>
</comment>
<dbReference type="PANTHER" id="PTHR10772">
    <property type="entry name" value="10 KDA HEAT SHOCK PROTEIN"/>
    <property type="match status" value="1"/>
</dbReference>
<organism evidence="3 4">
    <name type="scientific">Draconibacterium sediminis</name>
    <dbReference type="NCBI Taxonomy" id="1544798"/>
    <lineage>
        <taxon>Bacteria</taxon>
        <taxon>Pseudomonadati</taxon>
        <taxon>Bacteroidota</taxon>
        <taxon>Bacteroidia</taxon>
        <taxon>Marinilabiliales</taxon>
        <taxon>Prolixibacteraceae</taxon>
        <taxon>Draconibacterium</taxon>
    </lineage>
</organism>
<dbReference type="Proteomes" id="UP000032544">
    <property type="component" value="Unassembled WGS sequence"/>
</dbReference>
<name>A0A0D8JCU6_9BACT</name>
<dbReference type="Pfam" id="PF00166">
    <property type="entry name" value="Cpn10"/>
    <property type="match status" value="1"/>
</dbReference>
<dbReference type="GO" id="GO:0046872">
    <property type="term" value="F:metal ion binding"/>
    <property type="evidence" value="ECO:0007669"/>
    <property type="project" value="TreeGrafter"/>
</dbReference>
<dbReference type="AlphaFoldDB" id="A0A0D8JCU6"/>
<dbReference type="SUPFAM" id="SSF50129">
    <property type="entry name" value="GroES-like"/>
    <property type="match status" value="1"/>
</dbReference>
<evidence type="ECO:0000256" key="1">
    <source>
        <dbReference type="ARBA" id="ARBA00006975"/>
    </source>
</evidence>
<dbReference type="GO" id="GO:0051087">
    <property type="term" value="F:protein-folding chaperone binding"/>
    <property type="evidence" value="ECO:0007669"/>
    <property type="project" value="TreeGrafter"/>
</dbReference>
<dbReference type="InterPro" id="IPR011032">
    <property type="entry name" value="GroES-like_sf"/>
</dbReference>
<evidence type="ECO:0000256" key="2">
    <source>
        <dbReference type="ARBA" id="ARBA00023186"/>
    </source>
</evidence>
<evidence type="ECO:0000313" key="4">
    <source>
        <dbReference type="Proteomes" id="UP000032544"/>
    </source>
</evidence>
<dbReference type="InterPro" id="IPR037124">
    <property type="entry name" value="Chaperonin_GroES_sf"/>
</dbReference>
<dbReference type="PATRIC" id="fig|1544798.3.peg.1000"/>
<dbReference type="STRING" id="1544798.LH29_04935"/>
<dbReference type="Gene3D" id="2.30.33.40">
    <property type="entry name" value="GroES chaperonin"/>
    <property type="match status" value="1"/>
</dbReference>
<sequence length="127" mass="14440">MSLVIEEKDLEKFIMVGDRVLVKPKNPSGKTKSGLYLPPSVQENEKVQSGYIVKVGPGYPIPAVSEEDEAWKEKKEEVKYVPLQTHIGDLAIYLNKSGHEIEFNNEKYIILPHSAILMIIRDENLFD</sequence>
<dbReference type="RefSeq" id="WP_045026322.1">
    <property type="nucleotide sequence ID" value="NZ_JRHC01000001.1"/>
</dbReference>
<dbReference type="InterPro" id="IPR020818">
    <property type="entry name" value="Chaperonin_GroES"/>
</dbReference>
<dbReference type="SMART" id="SM00883">
    <property type="entry name" value="Cpn10"/>
    <property type="match status" value="1"/>
</dbReference>
<protein>
    <submittedName>
        <fullName evidence="3">Chaperonin</fullName>
    </submittedName>
</protein>
<keyword evidence="4" id="KW-1185">Reference proteome</keyword>
<dbReference type="OrthoDB" id="9801482at2"/>